<evidence type="ECO:0000313" key="17">
    <source>
        <dbReference type="EMBL" id="AYF56527.1"/>
    </source>
</evidence>
<evidence type="ECO:0000256" key="13">
    <source>
        <dbReference type="ARBA" id="ARBA00023136"/>
    </source>
</evidence>
<accession>A0A3G1TVQ1</accession>
<gene>
    <name evidence="17" type="primary">ND6</name>
</gene>
<sequence length="165" mass="18873">MMTMMTLMMIPTSLIMFMNHPLSAGLILLSQTIMIGMSTSMLMYSSWYSYILILIMIGGMLVLFMYMTSVASNEKFKFSMSISATMSSILMLNIMMFILDKWSYSSWLMNPESFSVTQTFSTSLNKYLNFPTISISMTLIMYLLVTLIAIIKIIDIKHGPLRHLN</sequence>
<evidence type="ECO:0000256" key="5">
    <source>
        <dbReference type="ARBA" id="ARBA00022448"/>
    </source>
</evidence>
<geneLocation type="mitochondrion" evidence="17"/>
<dbReference type="EMBL" id="MF908524">
    <property type="protein sequence ID" value="AYF56527.1"/>
    <property type="molecule type" value="Genomic_DNA"/>
</dbReference>
<evidence type="ECO:0000256" key="7">
    <source>
        <dbReference type="ARBA" id="ARBA00022692"/>
    </source>
</evidence>
<evidence type="ECO:0000256" key="11">
    <source>
        <dbReference type="ARBA" id="ARBA00023027"/>
    </source>
</evidence>
<evidence type="ECO:0000256" key="3">
    <source>
        <dbReference type="ARBA" id="ARBA00012944"/>
    </source>
</evidence>
<protein>
    <recommendedName>
        <fullName evidence="4">NADH-ubiquinone oxidoreductase chain 6</fullName>
        <ecNumber evidence="3">7.1.1.2</ecNumber>
    </recommendedName>
    <alternativeName>
        <fullName evidence="14">NADH dehydrogenase subunit 6</fullName>
    </alternativeName>
</protein>
<keyword evidence="6" id="KW-0679">Respiratory chain</keyword>
<evidence type="ECO:0000256" key="14">
    <source>
        <dbReference type="ARBA" id="ARBA00031019"/>
    </source>
</evidence>
<evidence type="ECO:0000256" key="1">
    <source>
        <dbReference type="ARBA" id="ARBA00004225"/>
    </source>
</evidence>
<dbReference type="PANTHER" id="PTHR11435">
    <property type="entry name" value="NADH UBIQUINONE OXIDOREDUCTASE SUBUNIT ND6"/>
    <property type="match status" value="1"/>
</dbReference>
<keyword evidence="12 17" id="KW-0496">Mitochondrion</keyword>
<keyword evidence="13 16" id="KW-0472">Membrane</keyword>
<evidence type="ECO:0000256" key="9">
    <source>
        <dbReference type="ARBA" id="ARBA00022982"/>
    </source>
</evidence>
<dbReference type="GO" id="GO:0008137">
    <property type="term" value="F:NADH dehydrogenase (ubiquinone) activity"/>
    <property type="evidence" value="ECO:0007669"/>
    <property type="project" value="UniProtKB-EC"/>
</dbReference>
<keyword evidence="5" id="KW-0813">Transport</keyword>
<keyword evidence="9" id="KW-0249">Electron transport</keyword>
<evidence type="ECO:0000256" key="16">
    <source>
        <dbReference type="SAM" id="Phobius"/>
    </source>
</evidence>
<proteinExistence type="inferred from homology"/>
<feature type="transmembrane region" description="Helical" evidence="16">
    <location>
        <begin position="133"/>
        <end position="154"/>
    </location>
</feature>
<evidence type="ECO:0000256" key="12">
    <source>
        <dbReference type="ARBA" id="ARBA00023128"/>
    </source>
</evidence>
<keyword evidence="8" id="KW-1278">Translocase</keyword>
<feature type="transmembrane region" description="Helical" evidence="16">
    <location>
        <begin position="78"/>
        <end position="99"/>
    </location>
</feature>
<evidence type="ECO:0000256" key="10">
    <source>
        <dbReference type="ARBA" id="ARBA00022989"/>
    </source>
</evidence>
<dbReference type="GO" id="GO:0031966">
    <property type="term" value="C:mitochondrial membrane"/>
    <property type="evidence" value="ECO:0007669"/>
    <property type="project" value="UniProtKB-SubCell"/>
</dbReference>
<keyword evidence="10 16" id="KW-1133">Transmembrane helix</keyword>
<dbReference type="InterPro" id="IPR050269">
    <property type="entry name" value="ComplexI_Subunit6"/>
</dbReference>
<evidence type="ECO:0000256" key="6">
    <source>
        <dbReference type="ARBA" id="ARBA00022660"/>
    </source>
</evidence>
<comment type="catalytic activity">
    <reaction evidence="15">
        <text>a ubiquinone + NADH + 5 H(+)(in) = a ubiquinol + NAD(+) + 4 H(+)(out)</text>
        <dbReference type="Rhea" id="RHEA:29091"/>
        <dbReference type="Rhea" id="RHEA-COMP:9565"/>
        <dbReference type="Rhea" id="RHEA-COMP:9566"/>
        <dbReference type="ChEBI" id="CHEBI:15378"/>
        <dbReference type="ChEBI" id="CHEBI:16389"/>
        <dbReference type="ChEBI" id="CHEBI:17976"/>
        <dbReference type="ChEBI" id="CHEBI:57540"/>
        <dbReference type="ChEBI" id="CHEBI:57945"/>
        <dbReference type="EC" id="7.1.1.2"/>
    </reaction>
</comment>
<name>A0A3G1TVQ1_9SCAR</name>
<keyword evidence="11" id="KW-0520">NAD</keyword>
<comment type="subcellular location">
    <subcellularLocation>
        <location evidence="1">Mitochondrion membrane</location>
        <topology evidence="1">Multi-pass membrane protein</topology>
    </subcellularLocation>
</comment>
<evidence type="ECO:0000256" key="15">
    <source>
        <dbReference type="ARBA" id="ARBA00049551"/>
    </source>
</evidence>
<evidence type="ECO:0000256" key="4">
    <source>
        <dbReference type="ARBA" id="ARBA00021095"/>
    </source>
</evidence>
<reference evidence="17" key="1">
    <citation type="journal article" date="2018" name="Zool Syst">
        <title>The complete mitochondrial genome of Odontolabis fallaciosa (Coleoptera: Lucanidae) with its phylogenetic implications.</title>
        <authorList>
            <person name="Wang Q."/>
            <person name="Liu J."/>
            <person name="Lin Z."/>
            <person name="Wan X."/>
        </authorList>
    </citation>
    <scope>NUCLEOTIDE SEQUENCE</scope>
</reference>
<feature type="transmembrane region" description="Helical" evidence="16">
    <location>
        <begin position="48"/>
        <end position="66"/>
    </location>
</feature>
<dbReference type="AlphaFoldDB" id="A0A3G1TVQ1"/>
<keyword evidence="7 16" id="KW-0812">Transmembrane</keyword>
<comment type="similarity">
    <text evidence="2">Belongs to the complex I subunit 6 family.</text>
</comment>
<dbReference type="PANTHER" id="PTHR11435:SF1">
    <property type="entry name" value="NADH-UBIQUINONE OXIDOREDUCTASE CHAIN 6"/>
    <property type="match status" value="1"/>
</dbReference>
<organism evidence="17">
    <name type="scientific">Odontolabis cuvera fallaciosa</name>
    <dbReference type="NCBI Taxonomy" id="619051"/>
    <lineage>
        <taxon>Eukaryota</taxon>
        <taxon>Metazoa</taxon>
        <taxon>Ecdysozoa</taxon>
        <taxon>Arthropoda</taxon>
        <taxon>Hexapoda</taxon>
        <taxon>Insecta</taxon>
        <taxon>Pterygota</taxon>
        <taxon>Neoptera</taxon>
        <taxon>Endopterygota</taxon>
        <taxon>Coleoptera</taxon>
        <taxon>Polyphaga</taxon>
        <taxon>Scarabaeiformia</taxon>
        <taxon>Lucanidae</taxon>
        <taxon>Lucaninae</taxon>
        <taxon>Odontolabis</taxon>
    </lineage>
</organism>
<dbReference type="EC" id="7.1.1.2" evidence="3"/>
<evidence type="ECO:0000256" key="8">
    <source>
        <dbReference type="ARBA" id="ARBA00022967"/>
    </source>
</evidence>
<evidence type="ECO:0000256" key="2">
    <source>
        <dbReference type="ARBA" id="ARBA00005698"/>
    </source>
</evidence>